<dbReference type="AlphaFoldDB" id="A0A8J9YVJ7"/>
<evidence type="ECO:0000313" key="2">
    <source>
        <dbReference type="EMBL" id="CAH1242571.1"/>
    </source>
</evidence>
<evidence type="ECO:0000256" key="1">
    <source>
        <dbReference type="SAM" id="MobiDB-lite"/>
    </source>
</evidence>
<gene>
    <name evidence="2" type="primary">Hypp6846</name>
    <name evidence="2" type="ORF">BLAG_LOCUS5855</name>
</gene>
<feature type="region of interest" description="Disordered" evidence="1">
    <location>
        <begin position="144"/>
        <end position="184"/>
    </location>
</feature>
<feature type="region of interest" description="Disordered" evidence="1">
    <location>
        <begin position="45"/>
        <end position="113"/>
    </location>
</feature>
<evidence type="ECO:0000313" key="3">
    <source>
        <dbReference type="Proteomes" id="UP000838412"/>
    </source>
</evidence>
<dbReference type="Pfam" id="PF02992">
    <property type="entry name" value="Transposase_21"/>
    <property type="match status" value="1"/>
</dbReference>
<organism evidence="2 3">
    <name type="scientific">Branchiostoma lanceolatum</name>
    <name type="common">Common lancelet</name>
    <name type="synonym">Amphioxus lanceolatum</name>
    <dbReference type="NCBI Taxonomy" id="7740"/>
    <lineage>
        <taxon>Eukaryota</taxon>
        <taxon>Metazoa</taxon>
        <taxon>Chordata</taxon>
        <taxon>Cephalochordata</taxon>
        <taxon>Leptocardii</taxon>
        <taxon>Amphioxiformes</taxon>
        <taxon>Branchiostomatidae</taxon>
        <taxon>Branchiostoma</taxon>
    </lineage>
</organism>
<reference evidence="2" key="1">
    <citation type="submission" date="2022-01" db="EMBL/GenBank/DDBJ databases">
        <authorList>
            <person name="Braso-Vives M."/>
        </authorList>
    </citation>
    <scope>NUCLEOTIDE SEQUENCE</scope>
</reference>
<dbReference type="EMBL" id="OV696697">
    <property type="protein sequence ID" value="CAH1242571.1"/>
    <property type="molecule type" value="Genomic_DNA"/>
</dbReference>
<feature type="compositionally biased region" description="Basic and acidic residues" evidence="1">
    <location>
        <begin position="144"/>
        <end position="158"/>
    </location>
</feature>
<protein>
    <submittedName>
        <fullName evidence="2">Hypp6846 protein</fullName>
    </submittedName>
</protein>
<proteinExistence type="predicted"/>
<feature type="compositionally biased region" description="Low complexity" evidence="1">
    <location>
        <begin position="167"/>
        <end position="180"/>
    </location>
</feature>
<feature type="compositionally biased region" description="Polar residues" evidence="1">
    <location>
        <begin position="46"/>
        <end position="71"/>
    </location>
</feature>
<feature type="compositionally biased region" description="Acidic residues" evidence="1">
    <location>
        <begin position="95"/>
        <end position="108"/>
    </location>
</feature>
<name>A0A8J9YVJ7_BRALA</name>
<sequence length="923" mass="104949">MDGPPEKCMRFPARPVPSSTRTLERRRHNERARMAAEIAEMFATQAVDQTATGNATSPVAGPSNVTESGDNSYGHDVSGGFNVDSENIVSSSSSDSDETDSDETESDEEYHYESRLYLESNSESDELDSDEWDNGGLDIEQEHTEQEHTEQENTRENTEQDNEGQDLSSETELLTSGEELYPGAPITTSVSNSLIMMFGIKHKLTYVAFQDLIKLIQAHCPKPNKCTKSLYKTKQFFTDRLCKDTNPTTHYCCPTCQRELTDARSVCDKEKCRNAKALAFYSLDIESQLKRFFEDPLFRKSLRHPSRYEPGEQEGRICDVYQGRKYKELTEAGGFLEDGKNITFCFNTDGVAIYSTSRRGELWPVFIVINELPPELRFTKKYMVLCAFWWAIEKPQMSNFLKPTIMALDKIYKHEVKVASGETAVVRGLLMMAVMDLPAKAKVLVMKQFNGEYGCNECEDPGKVLPPLHRIWPYTSQMTMRSHRSIIENVRATTQSRGQAVKGMKGASAFLRYHPLDMSTGFPLDWMHSVLAGTGRTIQELWLSPDNSREPFYIGNIIPELNKQLLALKVPDCISHRPRSVLDRHHWKASEMRFWLQHPSVPLVRDVLPADYVAHYFLLVSAIWILSGDDITAADLTTAGLRLDAFCKSFEELYGERRQTMNIHKLRHLKMYVELYGPLWTTSLFGFESMNGHLKRMVHGTRFIVTQITFTQAMSWALQRLATAMEKTNEPRDVIKLAQRFTSAAVRWKTSRLSSGLYTLGKVQERNIHEDHLAAVRTAVPDHVDSTIKHRHFHRVELNGHAIYSLEYGREKTRNSRVVELEAGGVVHYGEVVVFCTVGTNHLAVLKDLVPAVTPLVDPSVVQNITIKEALQTPLSRGDPVFEVMSRNTYRAVPITSLRRKCVFMSIDNRSYIGRFPNVVERD</sequence>
<keyword evidence="3" id="KW-1185">Reference proteome</keyword>
<dbReference type="PANTHER" id="PTHR46579">
    <property type="entry name" value="F5/8 TYPE C DOMAIN-CONTAINING PROTEIN-RELATED"/>
    <property type="match status" value="1"/>
</dbReference>
<dbReference type="InterPro" id="IPR004242">
    <property type="entry name" value="Transposase_21"/>
</dbReference>
<dbReference type="PANTHER" id="PTHR46579:SF1">
    <property type="entry name" value="F5_8 TYPE C DOMAIN-CONTAINING PROTEIN"/>
    <property type="match status" value="1"/>
</dbReference>
<feature type="region of interest" description="Disordered" evidence="1">
    <location>
        <begin position="1"/>
        <end position="30"/>
    </location>
</feature>
<accession>A0A8J9YVJ7</accession>
<dbReference type="Proteomes" id="UP000838412">
    <property type="component" value="Chromosome 12"/>
</dbReference>
<dbReference type="OrthoDB" id="7549404at2759"/>